<evidence type="ECO:0000313" key="2">
    <source>
        <dbReference type="EMBL" id="ABO21887.1"/>
    </source>
</evidence>
<dbReference type="EMBL" id="CP000606">
    <property type="protein sequence ID" value="ABO21887.1"/>
    <property type="molecule type" value="Genomic_DNA"/>
</dbReference>
<gene>
    <name evidence="2" type="ordered locus">Shew_0014</name>
</gene>
<evidence type="ECO:0000259" key="1">
    <source>
        <dbReference type="PROSITE" id="PS51340"/>
    </source>
</evidence>
<feature type="domain" description="MOSC" evidence="1">
    <location>
        <begin position="18"/>
        <end position="145"/>
    </location>
</feature>
<keyword evidence="3" id="KW-1185">Reference proteome</keyword>
<dbReference type="STRING" id="323850.Shew_0014"/>
<dbReference type="OrthoDB" id="1550913at2"/>
<dbReference type="PANTHER" id="PTHR36930">
    <property type="entry name" value="METAL-SULFUR CLUSTER BIOSYNTHESIS PROTEINS YUAD-RELATED"/>
    <property type="match status" value="1"/>
</dbReference>
<dbReference type="PROSITE" id="PS51340">
    <property type="entry name" value="MOSC"/>
    <property type="match status" value="1"/>
</dbReference>
<sequence>MASLQGISYKVVKGGPMLETSAALVTTSTGVAQDVFGKPGKRQVTLLSAQQWLAACEALDTELPWTTRRANLLIDGISFSEKDLGKVIHVGALQLEITGETDPCKKMEMAYAGLEAALRPDWRGGVTCRVLNDAEISIGDSVQLAD</sequence>
<dbReference type="InterPro" id="IPR052716">
    <property type="entry name" value="MOSC_domain"/>
</dbReference>
<dbReference type="RefSeq" id="WP_011863824.1">
    <property type="nucleotide sequence ID" value="NC_009092.1"/>
</dbReference>
<reference evidence="2 3" key="1">
    <citation type="submission" date="2007-03" db="EMBL/GenBank/DDBJ databases">
        <title>Complete sequence of Shewanella loihica PV-4.</title>
        <authorList>
            <consortium name="US DOE Joint Genome Institute"/>
            <person name="Copeland A."/>
            <person name="Lucas S."/>
            <person name="Lapidus A."/>
            <person name="Barry K."/>
            <person name="Detter J.C."/>
            <person name="Glavina del Rio T."/>
            <person name="Hammon N."/>
            <person name="Israni S."/>
            <person name="Dalin E."/>
            <person name="Tice H."/>
            <person name="Pitluck S."/>
            <person name="Chain P."/>
            <person name="Malfatti S."/>
            <person name="Shin M."/>
            <person name="Vergez L."/>
            <person name="Schmutz J."/>
            <person name="Larimer F."/>
            <person name="Land M."/>
            <person name="Hauser L."/>
            <person name="Kyrpides N."/>
            <person name="Mikhailova N."/>
            <person name="Romine M.F."/>
            <person name="Serres G."/>
            <person name="Fredrickson J."/>
            <person name="Tiedje J."/>
            <person name="Richardson P."/>
        </authorList>
    </citation>
    <scope>NUCLEOTIDE SEQUENCE [LARGE SCALE GENOMIC DNA]</scope>
    <source>
        <strain evidence="3">ATCC BAA-1088 / PV-4</strain>
    </source>
</reference>
<dbReference type="PANTHER" id="PTHR36930:SF1">
    <property type="entry name" value="MOSC DOMAIN-CONTAINING PROTEIN"/>
    <property type="match status" value="1"/>
</dbReference>
<accession>A3Q8T9</accession>
<protein>
    <recommendedName>
        <fullName evidence="1">MOSC domain-containing protein</fullName>
    </recommendedName>
</protein>
<dbReference type="Pfam" id="PF03473">
    <property type="entry name" value="MOSC"/>
    <property type="match status" value="1"/>
</dbReference>
<evidence type="ECO:0000313" key="3">
    <source>
        <dbReference type="Proteomes" id="UP000001558"/>
    </source>
</evidence>
<dbReference type="AlphaFoldDB" id="A3Q8T9"/>
<dbReference type="eggNOG" id="COG2258">
    <property type="taxonomic scope" value="Bacteria"/>
</dbReference>
<dbReference type="InterPro" id="IPR005302">
    <property type="entry name" value="MoCF_Sase_C"/>
</dbReference>
<dbReference type="GO" id="GO:0030170">
    <property type="term" value="F:pyridoxal phosphate binding"/>
    <property type="evidence" value="ECO:0007669"/>
    <property type="project" value="InterPro"/>
</dbReference>
<dbReference type="Proteomes" id="UP000001558">
    <property type="component" value="Chromosome"/>
</dbReference>
<dbReference type="HOGENOM" id="CLU_104911_2_0_6"/>
<dbReference type="KEGG" id="slo:Shew_0014"/>
<dbReference type="Gene3D" id="2.40.33.20">
    <property type="entry name" value="PK beta-barrel domain-like"/>
    <property type="match status" value="1"/>
</dbReference>
<dbReference type="GO" id="GO:0003824">
    <property type="term" value="F:catalytic activity"/>
    <property type="evidence" value="ECO:0007669"/>
    <property type="project" value="InterPro"/>
</dbReference>
<proteinExistence type="predicted"/>
<dbReference type="GO" id="GO:0030151">
    <property type="term" value="F:molybdenum ion binding"/>
    <property type="evidence" value="ECO:0007669"/>
    <property type="project" value="InterPro"/>
</dbReference>
<dbReference type="SUPFAM" id="SSF50800">
    <property type="entry name" value="PK beta-barrel domain-like"/>
    <property type="match status" value="1"/>
</dbReference>
<organism evidence="2 3">
    <name type="scientific">Shewanella loihica (strain ATCC BAA-1088 / PV-4)</name>
    <dbReference type="NCBI Taxonomy" id="323850"/>
    <lineage>
        <taxon>Bacteria</taxon>
        <taxon>Pseudomonadati</taxon>
        <taxon>Pseudomonadota</taxon>
        <taxon>Gammaproteobacteria</taxon>
        <taxon>Alteromonadales</taxon>
        <taxon>Shewanellaceae</taxon>
        <taxon>Shewanella</taxon>
    </lineage>
</organism>
<name>A3Q8T9_SHELP</name>
<dbReference type="InterPro" id="IPR011037">
    <property type="entry name" value="Pyrv_Knase-like_insert_dom_sf"/>
</dbReference>